<dbReference type="Gene3D" id="3.30.160.20">
    <property type="match status" value="2"/>
</dbReference>
<keyword evidence="2 3" id="KW-0694">RNA-binding</keyword>
<dbReference type="Proteomes" id="UP001346149">
    <property type="component" value="Unassembled WGS sequence"/>
</dbReference>
<evidence type="ECO:0000256" key="1">
    <source>
        <dbReference type="ARBA" id="ARBA00022737"/>
    </source>
</evidence>
<sequence>MANQFPQPQLSQPPALPKDHHAYKNRLQEFAQKSAIPIPKYTTVNEGLGHLPRFRATVFVDGNSYTSTNTFLHRKEAEQDVAKIAYEALLQKVDNEEYPLVHEDLIFCKSIMNEFATKMHLEKPTYKTCQTQGDVLLFKSYLSCNGVAYATCIGKNKKEAEQLAARAAIKSLLGNAESEAILAPILKSKAKVYVTLHGKCPTSVLNNTLHLAETADGETSIKNEKETLPDDNLITFVPPHDEFSALPAEPEKPSPPITFVPAEYVQHDSTGSSKRKRKNKKKVHKRSRTKRMVRSGLHPFNKAALFSVSLSH</sequence>
<evidence type="ECO:0000256" key="4">
    <source>
        <dbReference type="SAM" id="MobiDB-lite"/>
    </source>
</evidence>
<dbReference type="EMBL" id="JAXQNO010000013">
    <property type="protein sequence ID" value="KAK4785201.1"/>
    <property type="molecule type" value="Genomic_DNA"/>
</dbReference>
<accession>A0AAN7LF34</accession>
<evidence type="ECO:0000259" key="5">
    <source>
        <dbReference type="PROSITE" id="PS50137"/>
    </source>
</evidence>
<dbReference type="PANTHER" id="PTHR46031">
    <property type="match status" value="1"/>
</dbReference>
<feature type="domain" description="DRBM" evidence="5">
    <location>
        <begin position="107"/>
        <end position="174"/>
    </location>
</feature>
<reference evidence="6 7" key="1">
    <citation type="journal article" date="2023" name="Hortic Res">
        <title>Pangenome of water caltrop reveals structural variations and asymmetric subgenome divergence after allopolyploidization.</title>
        <authorList>
            <person name="Zhang X."/>
            <person name="Chen Y."/>
            <person name="Wang L."/>
            <person name="Yuan Y."/>
            <person name="Fang M."/>
            <person name="Shi L."/>
            <person name="Lu R."/>
            <person name="Comes H.P."/>
            <person name="Ma Y."/>
            <person name="Chen Y."/>
            <person name="Huang G."/>
            <person name="Zhou Y."/>
            <person name="Zheng Z."/>
            <person name="Qiu Y."/>
        </authorList>
    </citation>
    <scope>NUCLEOTIDE SEQUENCE [LARGE SCALE GENOMIC DNA]</scope>
    <source>
        <strain evidence="6">F231</strain>
    </source>
</reference>
<protein>
    <recommendedName>
        <fullName evidence="5">DRBM domain-containing protein</fullName>
    </recommendedName>
</protein>
<feature type="compositionally biased region" description="Basic residues" evidence="4">
    <location>
        <begin position="273"/>
        <end position="292"/>
    </location>
</feature>
<dbReference type="Pfam" id="PF00035">
    <property type="entry name" value="dsrm"/>
    <property type="match status" value="2"/>
</dbReference>
<dbReference type="SMART" id="SM00358">
    <property type="entry name" value="DSRM"/>
    <property type="match status" value="2"/>
</dbReference>
<dbReference type="PANTHER" id="PTHR46031:SF37">
    <property type="entry name" value="DRBM DOMAIN-CONTAINING PROTEIN"/>
    <property type="match status" value="1"/>
</dbReference>
<name>A0AAN7LF34_TRANT</name>
<keyword evidence="7" id="KW-1185">Reference proteome</keyword>
<dbReference type="GO" id="GO:0003723">
    <property type="term" value="F:RNA binding"/>
    <property type="evidence" value="ECO:0007669"/>
    <property type="project" value="UniProtKB-UniRule"/>
</dbReference>
<evidence type="ECO:0000256" key="3">
    <source>
        <dbReference type="PROSITE-ProRule" id="PRU00266"/>
    </source>
</evidence>
<evidence type="ECO:0000313" key="7">
    <source>
        <dbReference type="Proteomes" id="UP001346149"/>
    </source>
</evidence>
<evidence type="ECO:0000256" key="2">
    <source>
        <dbReference type="ARBA" id="ARBA00022884"/>
    </source>
</evidence>
<comment type="caution">
    <text evidence="6">The sequence shown here is derived from an EMBL/GenBank/DDBJ whole genome shotgun (WGS) entry which is preliminary data.</text>
</comment>
<organism evidence="6 7">
    <name type="scientific">Trapa natans</name>
    <name type="common">Water chestnut</name>
    <dbReference type="NCBI Taxonomy" id="22666"/>
    <lineage>
        <taxon>Eukaryota</taxon>
        <taxon>Viridiplantae</taxon>
        <taxon>Streptophyta</taxon>
        <taxon>Embryophyta</taxon>
        <taxon>Tracheophyta</taxon>
        <taxon>Spermatophyta</taxon>
        <taxon>Magnoliopsida</taxon>
        <taxon>eudicotyledons</taxon>
        <taxon>Gunneridae</taxon>
        <taxon>Pentapetalae</taxon>
        <taxon>rosids</taxon>
        <taxon>malvids</taxon>
        <taxon>Myrtales</taxon>
        <taxon>Lythraceae</taxon>
        <taxon>Trapa</taxon>
    </lineage>
</organism>
<feature type="region of interest" description="Disordered" evidence="4">
    <location>
        <begin position="265"/>
        <end position="292"/>
    </location>
</feature>
<dbReference type="InterPro" id="IPR014720">
    <property type="entry name" value="dsRBD_dom"/>
</dbReference>
<evidence type="ECO:0000313" key="6">
    <source>
        <dbReference type="EMBL" id="KAK4785201.1"/>
    </source>
</evidence>
<dbReference type="SUPFAM" id="SSF54768">
    <property type="entry name" value="dsRNA-binding domain-like"/>
    <property type="match status" value="2"/>
</dbReference>
<dbReference type="AlphaFoldDB" id="A0AAN7LF34"/>
<proteinExistence type="predicted"/>
<dbReference type="PROSITE" id="PS50137">
    <property type="entry name" value="DS_RBD"/>
    <property type="match status" value="2"/>
</dbReference>
<keyword evidence="1" id="KW-0677">Repeat</keyword>
<gene>
    <name evidence="6" type="ORF">SAY86_001890</name>
</gene>
<feature type="domain" description="DRBM" evidence="5">
    <location>
        <begin position="22"/>
        <end position="91"/>
    </location>
</feature>